<keyword evidence="1" id="KW-0548">Nucleotidyltransferase</keyword>
<evidence type="ECO:0000313" key="1">
    <source>
        <dbReference type="EMBL" id="GEU87964.1"/>
    </source>
</evidence>
<name>A0A6L2NTS7_TANCI</name>
<protein>
    <submittedName>
        <fullName evidence="1">RNA-dependent RNA polymerase, eukaryotic-type</fullName>
    </submittedName>
</protein>
<sequence length="210" mass="23512">MNVVDRSIRIDESRLCLHVHERRKLEDVESVQDSIDIKSMKTTSMFTFKAKIWAKCGRSNCKPSDRAMVHDLDSDMLFDQQSYIADRQTISNRISIGEWRRDVPFVIMISDDKLALTTSLNRVAGKVSASKENHVNSLAVPRKAKEANRGITNLTHIDVIFSRLNPGKKLVIGYLKAAVVADAHRKAKCLLLTVLLLELLVGMEPVGGNA</sequence>
<accession>A0A6L2NTS7</accession>
<proteinExistence type="predicted"/>
<gene>
    <name evidence="1" type="ORF">Tci_059942</name>
</gene>
<dbReference type="AlphaFoldDB" id="A0A6L2NTS7"/>
<organism evidence="1">
    <name type="scientific">Tanacetum cinerariifolium</name>
    <name type="common">Dalmatian daisy</name>
    <name type="synonym">Chrysanthemum cinerariifolium</name>
    <dbReference type="NCBI Taxonomy" id="118510"/>
    <lineage>
        <taxon>Eukaryota</taxon>
        <taxon>Viridiplantae</taxon>
        <taxon>Streptophyta</taxon>
        <taxon>Embryophyta</taxon>
        <taxon>Tracheophyta</taxon>
        <taxon>Spermatophyta</taxon>
        <taxon>Magnoliopsida</taxon>
        <taxon>eudicotyledons</taxon>
        <taxon>Gunneridae</taxon>
        <taxon>Pentapetalae</taxon>
        <taxon>asterids</taxon>
        <taxon>campanulids</taxon>
        <taxon>Asterales</taxon>
        <taxon>Asteraceae</taxon>
        <taxon>Asteroideae</taxon>
        <taxon>Anthemideae</taxon>
        <taxon>Anthemidinae</taxon>
        <taxon>Tanacetum</taxon>
    </lineage>
</organism>
<dbReference type="EMBL" id="BKCJ010009646">
    <property type="protein sequence ID" value="GEU87964.1"/>
    <property type="molecule type" value="Genomic_DNA"/>
</dbReference>
<keyword evidence="1" id="KW-0808">Transferase</keyword>
<dbReference type="GO" id="GO:0003968">
    <property type="term" value="F:RNA-directed RNA polymerase activity"/>
    <property type="evidence" value="ECO:0007669"/>
    <property type="project" value="UniProtKB-KW"/>
</dbReference>
<comment type="caution">
    <text evidence="1">The sequence shown here is derived from an EMBL/GenBank/DDBJ whole genome shotgun (WGS) entry which is preliminary data.</text>
</comment>
<reference evidence="1" key="1">
    <citation type="journal article" date="2019" name="Sci. Rep.">
        <title>Draft genome of Tanacetum cinerariifolium, the natural source of mosquito coil.</title>
        <authorList>
            <person name="Yamashiro T."/>
            <person name="Shiraishi A."/>
            <person name="Satake H."/>
            <person name="Nakayama K."/>
        </authorList>
    </citation>
    <scope>NUCLEOTIDE SEQUENCE</scope>
</reference>
<keyword evidence="1" id="KW-0696">RNA-directed RNA polymerase</keyword>